<evidence type="ECO:0000313" key="4">
    <source>
        <dbReference type="Proteomes" id="UP001310890"/>
    </source>
</evidence>
<proteinExistence type="predicted"/>
<dbReference type="Proteomes" id="UP001310890">
    <property type="component" value="Unassembled WGS sequence"/>
</dbReference>
<organism evidence="3 4">
    <name type="scientific">Meristemomyces frigidus</name>
    <dbReference type="NCBI Taxonomy" id="1508187"/>
    <lineage>
        <taxon>Eukaryota</taxon>
        <taxon>Fungi</taxon>
        <taxon>Dikarya</taxon>
        <taxon>Ascomycota</taxon>
        <taxon>Pezizomycotina</taxon>
        <taxon>Dothideomycetes</taxon>
        <taxon>Dothideomycetidae</taxon>
        <taxon>Mycosphaerellales</taxon>
        <taxon>Teratosphaeriaceae</taxon>
        <taxon>Meristemomyces</taxon>
    </lineage>
</organism>
<gene>
    <name evidence="3" type="ORF">LTR62_004713</name>
</gene>
<dbReference type="EMBL" id="JAVRRL010000036">
    <property type="protein sequence ID" value="KAK5111793.1"/>
    <property type="molecule type" value="Genomic_DNA"/>
</dbReference>
<reference evidence="3" key="1">
    <citation type="submission" date="2023-08" db="EMBL/GenBank/DDBJ databases">
        <title>Black Yeasts Isolated from many extreme environments.</title>
        <authorList>
            <person name="Coleine C."/>
            <person name="Stajich J.E."/>
            <person name="Selbmann L."/>
        </authorList>
    </citation>
    <scope>NUCLEOTIDE SEQUENCE</scope>
    <source>
        <strain evidence="3">CCFEE 5401</strain>
    </source>
</reference>
<accession>A0AAN7YFZ1</accession>
<evidence type="ECO:0000256" key="2">
    <source>
        <dbReference type="SAM" id="MobiDB-lite"/>
    </source>
</evidence>
<evidence type="ECO:0000256" key="1">
    <source>
        <dbReference type="SAM" id="Coils"/>
    </source>
</evidence>
<dbReference type="Gene3D" id="1.20.5.370">
    <property type="match status" value="1"/>
</dbReference>
<name>A0AAN7YFZ1_9PEZI</name>
<keyword evidence="1" id="KW-0175">Coiled coil</keyword>
<protein>
    <submittedName>
        <fullName evidence="3">Uncharacterized protein</fullName>
    </submittedName>
</protein>
<feature type="compositionally biased region" description="Acidic residues" evidence="2">
    <location>
        <begin position="360"/>
        <end position="371"/>
    </location>
</feature>
<comment type="caution">
    <text evidence="3">The sequence shown here is derived from an EMBL/GenBank/DDBJ whole genome shotgun (WGS) entry which is preliminary data.</text>
</comment>
<dbReference type="InterPro" id="IPR014751">
    <property type="entry name" value="XRCC4-like_C"/>
</dbReference>
<dbReference type="PANTHER" id="PTHR42067:SF1">
    <property type="entry name" value="MITOTIC APPARATUS PROTEIN P62"/>
    <property type="match status" value="1"/>
</dbReference>
<evidence type="ECO:0000313" key="3">
    <source>
        <dbReference type="EMBL" id="KAK5111793.1"/>
    </source>
</evidence>
<feature type="compositionally biased region" description="Acidic residues" evidence="2">
    <location>
        <begin position="253"/>
        <end position="270"/>
    </location>
</feature>
<dbReference type="AlphaFoldDB" id="A0AAN7YFZ1"/>
<dbReference type="SUPFAM" id="SSF58022">
    <property type="entry name" value="XRCC4, C-terminal oligomerization domain"/>
    <property type="match status" value="1"/>
</dbReference>
<sequence>MSAEQALRLRRTDEESGCILIHVKPHGTRPLDLKLVASEGEHVYPASIKDSNVKVLQASNYAGNLDQWKAVLRYALLRVRPEEFPLPDNLQGVETVCSLADSTLTIVIRKNIGGIHQRLGSIRLPQNDEEVVDAFHMAAISAAKIDTLLERMDGLQASAIEHQAEVAKLTKQLDDLVQAKKDHESEMLRKCAALINAKKLKIRDQQRLLVGARLNVVDEEALNEVRSAKGRDVPISRGSKRKANGHALPLAEKEDDDGQATDDQDATLEVEEGRDQQTPEPSENGAFTESDEGGFDVPPARAVTRRHATNELEKSSQSAFSKPISSTMEDVVPPSKRELPFTNNADPKRGAAAVTRQIVVDDEDETDDEEL</sequence>
<dbReference type="PANTHER" id="PTHR42067">
    <property type="entry name" value="YALI0C15378P"/>
    <property type="match status" value="1"/>
</dbReference>
<feature type="coiled-coil region" evidence="1">
    <location>
        <begin position="145"/>
        <end position="186"/>
    </location>
</feature>
<feature type="compositionally biased region" description="Polar residues" evidence="2">
    <location>
        <begin position="278"/>
        <end position="287"/>
    </location>
</feature>
<feature type="compositionally biased region" description="Polar residues" evidence="2">
    <location>
        <begin position="315"/>
        <end position="328"/>
    </location>
</feature>
<feature type="region of interest" description="Disordered" evidence="2">
    <location>
        <begin position="233"/>
        <end position="371"/>
    </location>
</feature>